<accession>A0A6G1LI82</accession>
<feature type="region of interest" description="Disordered" evidence="1">
    <location>
        <begin position="99"/>
        <end position="128"/>
    </location>
</feature>
<feature type="compositionally biased region" description="Basic and acidic residues" evidence="1">
    <location>
        <begin position="490"/>
        <end position="510"/>
    </location>
</feature>
<feature type="region of interest" description="Disordered" evidence="1">
    <location>
        <begin position="427"/>
        <end position="631"/>
    </location>
</feature>
<feature type="compositionally biased region" description="Basic and acidic residues" evidence="1">
    <location>
        <begin position="102"/>
        <end position="111"/>
    </location>
</feature>
<proteinExistence type="predicted"/>
<dbReference type="OrthoDB" id="284473at2759"/>
<feature type="compositionally biased region" description="Basic and acidic residues" evidence="1">
    <location>
        <begin position="190"/>
        <end position="211"/>
    </location>
</feature>
<feature type="compositionally biased region" description="Low complexity" evidence="1">
    <location>
        <begin position="253"/>
        <end position="268"/>
    </location>
</feature>
<dbReference type="Proteomes" id="UP000799436">
    <property type="component" value="Unassembled WGS sequence"/>
</dbReference>
<organism evidence="2 3">
    <name type="scientific">Teratosphaeria nubilosa</name>
    <dbReference type="NCBI Taxonomy" id="161662"/>
    <lineage>
        <taxon>Eukaryota</taxon>
        <taxon>Fungi</taxon>
        <taxon>Dikarya</taxon>
        <taxon>Ascomycota</taxon>
        <taxon>Pezizomycotina</taxon>
        <taxon>Dothideomycetes</taxon>
        <taxon>Dothideomycetidae</taxon>
        <taxon>Mycosphaerellales</taxon>
        <taxon>Teratosphaeriaceae</taxon>
        <taxon>Teratosphaeria</taxon>
    </lineage>
</organism>
<evidence type="ECO:0000256" key="1">
    <source>
        <dbReference type="SAM" id="MobiDB-lite"/>
    </source>
</evidence>
<gene>
    <name evidence="2" type="ORF">EJ03DRAFT_324709</name>
</gene>
<evidence type="ECO:0000313" key="3">
    <source>
        <dbReference type="Proteomes" id="UP000799436"/>
    </source>
</evidence>
<feature type="region of interest" description="Disordered" evidence="1">
    <location>
        <begin position="313"/>
        <end position="407"/>
    </location>
</feature>
<feature type="compositionally biased region" description="Polar residues" evidence="1">
    <location>
        <begin position="554"/>
        <end position="567"/>
    </location>
</feature>
<protein>
    <submittedName>
        <fullName evidence="2">Uncharacterized protein</fullName>
    </submittedName>
</protein>
<reference evidence="2" key="1">
    <citation type="journal article" date="2020" name="Stud. Mycol.">
        <title>101 Dothideomycetes genomes: a test case for predicting lifestyles and emergence of pathogens.</title>
        <authorList>
            <person name="Haridas S."/>
            <person name="Albert R."/>
            <person name="Binder M."/>
            <person name="Bloem J."/>
            <person name="Labutti K."/>
            <person name="Salamov A."/>
            <person name="Andreopoulos B."/>
            <person name="Baker S."/>
            <person name="Barry K."/>
            <person name="Bills G."/>
            <person name="Bluhm B."/>
            <person name="Cannon C."/>
            <person name="Castanera R."/>
            <person name="Culley D."/>
            <person name="Daum C."/>
            <person name="Ezra D."/>
            <person name="Gonzalez J."/>
            <person name="Henrissat B."/>
            <person name="Kuo A."/>
            <person name="Liang C."/>
            <person name="Lipzen A."/>
            <person name="Lutzoni F."/>
            <person name="Magnuson J."/>
            <person name="Mondo S."/>
            <person name="Nolan M."/>
            <person name="Ohm R."/>
            <person name="Pangilinan J."/>
            <person name="Park H.-J."/>
            <person name="Ramirez L."/>
            <person name="Alfaro M."/>
            <person name="Sun H."/>
            <person name="Tritt A."/>
            <person name="Yoshinaga Y."/>
            <person name="Zwiers L.-H."/>
            <person name="Turgeon B."/>
            <person name="Goodwin S."/>
            <person name="Spatafora J."/>
            <person name="Crous P."/>
            <person name="Grigoriev I."/>
        </authorList>
    </citation>
    <scope>NUCLEOTIDE SEQUENCE</scope>
    <source>
        <strain evidence="2">CBS 116005</strain>
    </source>
</reference>
<feature type="compositionally biased region" description="Basic and acidic residues" evidence="1">
    <location>
        <begin position="569"/>
        <end position="584"/>
    </location>
</feature>
<feature type="compositionally biased region" description="Basic and acidic residues" evidence="1">
    <location>
        <begin position="520"/>
        <end position="542"/>
    </location>
</feature>
<evidence type="ECO:0000313" key="2">
    <source>
        <dbReference type="EMBL" id="KAF2772279.1"/>
    </source>
</evidence>
<feature type="compositionally biased region" description="Polar residues" evidence="1">
    <location>
        <begin position="315"/>
        <end position="325"/>
    </location>
</feature>
<feature type="compositionally biased region" description="Polar residues" evidence="1">
    <location>
        <begin position="594"/>
        <end position="623"/>
    </location>
</feature>
<dbReference type="EMBL" id="ML995815">
    <property type="protein sequence ID" value="KAF2772279.1"/>
    <property type="molecule type" value="Genomic_DNA"/>
</dbReference>
<feature type="compositionally biased region" description="Pro residues" evidence="1">
    <location>
        <begin position="237"/>
        <end position="252"/>
    </location>
</feature>
<feature type="compositionally biased region" description="Basic and acidic residues" evidence="1">
    <location>
        <begin position="384"/>
        <end position="407"/>
    </location>
</feature>
<sequence length="856" mass="93577">MPAVKEACKDVGTKYTISAEDQADLDALNVATDRLRAALPDDSYVLTIPHDVEPRYHHYNQQTAMAWCTNTPFQWREGEPTQYQTWFYHETGVDMYVPHSSRPREEVEKPRAGTGSSTPSGGPKKKISLDTYKKKQNGAVTPAQSAAPAVKPVAVEVLPQVKQPAVKGPVERLKAETEQVLAAVPEVEDEVAKVPKLETEQKELKRKRSDEEALPQKQDRDASEVSKAPVTKKARTSPPPPPARAPEQPKPAPAKAAKPKSVTKAATPDPEVHMQDQGLPPRLSPLHVADVPALPPRLSPTLPANIAASLEAKKLTSSQHETSAPNLAPKNDLLTLSNKSEGVTKHKSPIPRNGFRANSSSPAVRSDVDDKMPVSSNAAPKRPRSPELSRDDEMAVGKALKDKKQEKANLIIKLKYRKHHREDIKRILKMRPRPDQLAPTAVQTASDTKAAEEPKPDKVTAKKRDVTAKGVAQKVGPTPKVKPAVNGTAKKPEEKLSINDNESKEPEERPAKRRKSLPTEGKHEQAAKRKKLTDSSESKKDPSTPIQPAVKSPKLQSSTQKSQQATPSVRKDHLSSATLRRELSSDINAAETPSVKSTSTPLLNGVPSQPNDTAQKPSSQPSDKTPKQAAWEAEERKLLALGRELKHAASDHLKKLSTDSAQAPRQQKLAAVKCVESLLAYFLAFAAGDEAAACADPKQSPSIRNWRTLPGFFAFVKRHTEPYPLLTGLVCHLGVVFNGHLMEHFTLFPPREADNQGKNPALETYALLSKTAAEAEAKLDIDGLIEAFPRSWGGRRKGEIKRDALDRPGHFGGPYRLPLSAQVCPTVAARAGFAMMREWLEGQTGLGYEMKLKLSP</sequence>
<feature type="compositionally biased region" description="Basic and acidic residues" evidence="1">
    <location>
        <begin position="449"/>
        <end position="467"/>
    </location>
</feature>
<dbReference type="AlphaFoldDB" id="A0A6G1LI82"/>
<feature type="region of interest" description="Disordered" evidence="1">
    <location>
        <begin position="186"/>
        <end position="301"/>
    </location>
</feature>
<keyword evidence="3" id="KW-1185">Reference proteome</keyword>
<name>A0A6G1LI82_9PEZI</name>
<feature type="compositionally biased region" description="Low complexity" evidence="1">
    <location>
        <begin position="113"/>
        <end position="122"/>
    </location>
</feature>